<evidence type="ECO:0000256" key="1">
    <source>
        <dbReference type="SAM" id="MobiDB-lite"/>
    </source>
</evidence>
<evidence type="ECO:0000313" key="3">
    <source>
        <dbReference type="EMBL" id="KFH62762.1"/>
    </source>
</evidence>
<keyword evidence="2" id="KW-0732">Signal</keyword>
<gene>
    <name evidence="3" type="ORF">MVEG_11288</name>
</gene>
<feature type="signal peptide" evidence="2">
    <location>
        <begin position="1"/>
        <end position="23"/>
    </location>
</feature>
<keyword evidence="4" id="KW-1185">Reference proteome</keyword>
<name>A0A086TLD5_9FUNG</name>
<organism evidence="3 4">
    <name type="scientific">Podila verticillata NRRL 6337</name>
    <dbReference type="NCBI Taxonomy" id="1069443"/>
    <lineage>
        <taxon>Eukaryota</taxon>
        <taxon>Fungi</taxon>
        <taxon>Fungi incertae sedis</taxon>
        <taxon>Mucoromycota</taxon>
        <taxon>Mortierellomycotina</taxon>
        <taxon>Mortierellomycetes</taxon>
        <taxon>Mortierellales</taxon>
        <taxon>Mortierellaceae</taxon>
        <taxon>Podila</taxon>
    </lineage>
</organism>
<dbReference type="EMBL" id="KN042430">
    <property type="protein sequence ID" value="KFH62762.1"/>
    <property type="molecule type" value="Genomic_DNA"/>
</dbReference>
<dbReference type="OrthoDB" id="10337059at2759"/>
<evidence type="ECO:0000256" key="2">
    <source>
        <dbReference type="SAM" id="SignalP"/>
    </source>
</evidence>
<protein>
    <submittedName>
        <fullName evidence="3">Uncharacterized protein</fullName>
    </submittedName>
</protein>
<feature type="compositionally biased region" description="Polar residues" evidence="1">
    <location>
        <begin position="46"/>
        <end position="63"/>
    </location>
</feature>
<dbReference type="Proteomes" id="UP000243308">
    <property type="component" value="Unassembled WGS sequence"/>
</dbReference>
<dbReference type="AlphaFoldDB" id="A0A086TLD5"/>
<proteinExistence type="predicted"/>
<accession>A0A086TLD5</accession>
<feature type="region of interest" description="Disordered" evidence="1">
    <location>
        <begin position="31"/>
        <end position="63"/>
    </location>
</feature>
<sequence length="250" mass="28745">MQRLKVFLCLLLLITLVAQFSLALHFDSSDGAGNKQGPAHQKQQRQHSLTIVSQPPRTSSSDATVATITKEDNNAISATIVPAEPEAKDYVPPSYSQLRRLRGTRPRPQPTCRVRTNRSWFPHTISAFPFHEFPVQGAEAERLRGTLSEYDEDRKHAERSAQIMAKILKITLEELRVMNKESYENDDDEFCITQRIFVQEAAKTTREALRGRWQHQVLSNVCKPEDEDYLEYEDGNGFPWRDEDYEGHEE</sequence>
<feature type="chain" id="PRO_5001815725" evidence="2">
    <location>
        <begin position="24"/>
        <end position="250"/>
    </location>
</feature>
<reference evidence="3 4" key="1">
    <citation type="submission" date="2011-02" db="EMBL/GenBank/DDBJ databases">
        <title>The Genome Sequence of Mortierella verticillata NRRL 6337.</title>
        <authorList>
            <consortium name="The Broad Institute Genome Sequencing Platform"/>
            <person name="Russ C."/>
            <person name="Cuomo C."/>
            <person name="Burger G."/>
            <person name="Gray M.W."/>
            <person name="Holland P.W.H."/>
            <person name="King N."/>
            <person name="Lang F.B.F."/>
            <person name="Roger A.J."/>
            <person name="Ruiz-Trillo I."/>
            <person name="Young S.K."/>
            <person name="Zeng Q."/>
            <person name="Gargeya S."/>
            <person name="Alvarado L."/>
            <person name="Berlin A."/>
            <person name="Chapman S.B."/>
            <person name="Chen Z."/>
            <person name="Freedman E."/>
            <person name="Gellesch M."/>
            <person name="Goldberg J."/>
            <person name="Griggs A."/>
            <person name="Gujja S."/>
            <person name="Heilman E."/>
            <person name="Heiman D."/>
            <person name="Howarth C."/>
            <person name="Mehta T."/>
            <person name="Neiman D."/>
            <person name="Pearson M."/>
            <person name="Roberts A."/>
            <person name="Saif S."/>
            <person name="Shea T."/>
            <person name="Shenoy N."/>
            <person name="Sisk P."/>
            <person name="Stolte C."/>
            <person name="Sykes S."/>
            <person name="White J."/>
            <person name="Yandava C."/>
            <person name="Haas B."/>
            <person name="Nusbaum C."/>
            <person name="Birren B."/>
        </authorList>
    </citation>
    <scope>NUCLEOTIDE SEQUENCE [LARGE SCALE GENOMIC DNA]</scope>
    <source>
        <strain evidence="3 4">NRRL 6337</strain>
    </source>
</reference>
<evidence type="ECO:0000313" key="4">
    <source>
        <dbReference type="Proteomes" id="UP000243308"/>
    </source>
</evidence>